<sequence>DIAGVFPNAVPHILTQDLHHARVPEAYTTFIERLLTNRHTMLAFDDFVSEPFPVTNGIGQVDSLSMLLYLFYNADLLCIPHSAHEAAAATVDDVTFLA</sequence>
<dbReference type="Proteomes" id="UP000814128">
    <property type="component" value="Unassembled WGS sequence"/>
</dbReference>
<reference evidence="1" key="2">
    <citation type="journal article" date="2022" name="New Phytol.">
        <title>Evolutionary transition to the ectomycorrhizal habit in the genomes of a hyperdiverse lineage of mushroom-forming fungi.</title>
        <authorList>
            <person name="Looney B."/>
            <person name="Miyauchi S."/>
            <person name="Morin E."/>
            <person name="Drula E."/>
            <person name="Courty P.E."/>
            <person name="Kohler A."/>
            <person name="Kuo A."/>
            <person name="LaButti K."/>
            <person name="Pangilinan J."/>
            <person name="Lipzen A."/>
            <person name="Riley R."/>
            <person name="Andreopoulos W."/>
            <person name="He G."/>
            <person name="Johnson J."/>
            <person name="Nolan M."/>
            <person name="Tritt A."/>
            <person name="Barry K.W."/>
            <person name="Grigoriev I.V."/>
            <person name="Nagy L.G."/>
            <person name="Hibbett D."/>
            <person name="Henrissat B."/>
            <person name="Matheny P.B."/>
            <person name="Labbe J."/>
            <person name="Martin F.M."/>
        </authorList>
    </citation>
    <scope>NUCLEOTIDE SEQUENCE</scope>
    <source>
        <strain evidence="1">EC-137</strain>
    </source>
</reference>
<comment type="caution">
    <text evidence="1">The sequence shown here is derived from an EMBL/GenBank/DDBJ whole genome shotgun (WGS) entry which is preliminary data.</text>
</comment>
<accession>A0ACB8Q9H2</accession>
<feature type="non-terminal residue" evidence="1">
    <location>
        <position position="98"/>
    </location>
</feature>
<feature type="non-terminal residue" evidence="1">
    <location>
        <position position="1"/>
    </location>
</feature>
<protein>
    <submittedName>
        <fullName evidence="1">Uncharacterized protein</fullName>
    </submittedName>
</protein>
<reference evidence="1" key="1">
    <citation type="submission" date="2021-02" db="EMBL/GenBank/DDBJ databases">
        <authorList>
            <consortium name="DOE Joint Genome Institute"/>
            <person name="Ahrendt S."/>
            <person name="Looney B.P."/>
            <person name="Miyauchi S."/>
            <person name="Morin E."/>
            <person name="Drula E."/>
            <person name="Courty P.E."/>
            <person name="Chicoki N."/>
            <person name="Fauchery L."/>
            <person name="Kohler A."/>
            <person name="Kuo A."/>
            <person name="Labutti K."/>
            <person name="Pangilinan J."/>
            <person name="Lipzen A."/>
            <person name="Riley R."/>
            <person name="Andreopoulos W."/>
            <person name="He G."/>
            <person name="Johnson J."/>
            <person name="Barry K.W."/>
            <person name="Grigoriev I.V."/>
            <person name="Nagy L."/>
            <person name="Hibbett D."/>
            <person name="Henrissat B."/>
            <person name="Matheny P.B."/>
            <person name="Labbe J."/>
            <person name="Martin F."/>
        </authorList>
    </citation>
    <scope>NUCLEOTIDE SEQUENCE</scope>
    <source>
        <strain evidence="1">EC-137</strain>
    </source>
</reference>
<proteinExistence type="predicted"/>
<name>A0ACB8Q9H2_9AGAM</name>
<evidence type="ECO:0000313" key="2">
    <source>
        <dbReference type="Proteomes" id="UP000814128"/>
    </source>
</evidence>
<organism evidence="1 2">
    <name type="scientific">Vararia minispora EC-137</name>
    <dbReference type="NCBI Taxonomy" id="1314806"/>
    <lineage>
        <taxon>Eukaryota</taxon>
        <taxon>Fungi</taxon>
        <taxon>Dikarya</taxon>
        <taxon>Basidiomycota</taxon>
        <taxon>Agaricomycotina</taxon>
        <taxon>Agaricomycetes</taxon>
        <taxon>Russulales</taxon>
        <taxon>Lachnocladiaceae</taxon>
        <taxon>Vararia</taxon>
    </lineage>
</organism>
<dbReference type="EMBL" id="MU273776">
    <property type="protein sequence ID" value="KAI0028231.1"/>
    <property type="molecule type" value="Genomic_DNA"/>
</dbReference>
<gene>
    <name evidence="1" type="ORF">K488DRAFT_27942</name>
</gene>
<evidence type="ECO:0000313" key="1">
    <source>
        <dbReference type="EMBL" id="KAI0028231.1"/>
    </source>
</evidence>
<keyword evidence="2" id="KW-1185">Reference proteome</keyword>